<dbReference type="InterPro" id="IPR004254">
    <property type="entry name" value="AdipoR/HlyIII-related"/>
</dbReference>
<feature type="transmembrane region" description="Helical" evidence="5">
    <location>
        <begin position="105"/>
        <end position="123"/>
    </location>
</feature>
<evidence type="ECO:0000313" key="6">
    <source>
        <dbReference type="EMBL" id="CAB4363452.1"/>
    </source>
</evidence>
<dbReference type="EMBL" id="CAFAAV010000012">
    <property type="protein sequence ID" value="CAB4803897.1"/>
    <property type="molecule type" value="Genomic_DNA"/>
</dbReference>
<feature type="transmembrane region" description="Helical" evidence="5">
    <location>
        <begin position="158"/>
        <end position="180"/>
    </location>
</feature>
<dbReference type="EMBL" id="CAFBMT010000005">
    <property type="protein sequence ID" value="CAB4924433.1"/>
    <property type="molecule type" value="Genomic_DNA"/>
</dbReference>
<evidence type="ECO:0000256" key="3">
    <source>
        <dbReference type="ARBA" id="ARBA00022989"/>
    </source>
</evidence>
<feature type="transmembrane region" description="Helical" evidence="5">
    <location>
        <begin position="13"/>
        <end position="33"/>
    </location>
</feature>
<keyword evidence="3 5" id="KW-1133">Transmembrane helix</keyword>
<dbReference type="AlphaFoldDB" id="A0A6J6RN72"/>
<evidence type="ECO:0000256" key="1">
    <source>
        <dbReference type="ARBA" id="ARBA00004141"/>
    </source>
</evidence>
<feature type="transmembrane region" description="Helical" evidence="5">
    <location>
        <begin position="81"/>
        <end position="98"/>
    </location>
</feature>
<evidence type="ECO:0000313" key="10">
    <source>
        <dbReference type="EMBL" id="CAB5021266.1"/>
    </source>
</evidence>
<dbReference type="EMBL" id="CAESGF010000005">
    <property type="protein sequence ID" value="CAB4363452.1"/>
    <property type="molecule type" value="Genomic_DNA"/>
</dbReference>
<organism evidence="7">
    <name type="scientific">freshwater metagenome</name>
    <dbReference type="NCBI Taxonomy" id="449393"/>
    <lineage>
        <taxon>unclassified sequences</taxon>
        <taxon>metagenomes</taxon>
        <taxon>ecological metagenomes</taxon>
    </lineage>
</organism>
<gene>
    <name evidence="7" type="ORF">UFOPK2656_01610</name>
    <name evidence="8" type="ORF">UFOPK3099_00283</name>
    <name evidence="9" type="ORF">UFOPK3651_01068</name>
    <name evidence="10" type="ORF">UFOPK3931_03372</name>
    <name evidence="6" type="ORF">UFOPK4189_01231</name>
</gene>
<protein>
    <submittedName>
        <fullName evidence="7">Unannotated protein</fullName>
    </submittedName>
</protein>
<evidence type="ECO:0000256" key="2">
    <source>
        <dbReference type="ARBA" id="ARBA00022692"/>
    </source>
</evidence>
<keyword evidence="2 5" id="KW-0812">Transmembrane</keyword>
<evidence type="ECO:0000256" key="5">
    <source>
        <dbReference type="SAM" id="Phobius"/>
    </source>
</evidence>
<dbReference type="PANTHER" id="PTHR20855">
    <property type="entry name" value="ADIPOR/PROGESTIN RECEPTOR-RELATED"/>
    <property type="match status" value="1"/>
</dbReference>
<accession>A0A6J6RN72</accession>
<proteinExistence type="predicted"/>
<sequence>MAPEVGPKPLLRGWTHLVSFPVWLIVGVSMLLLTDTSPVGRALLSVYVGGTAIMFGVSAMYHRGRWQPRAKALMQKFDRSAIFLAIAGGYTPMAWVSLHGTIRVVVVAGAWVGAALGIALHWVPRVPRAWRGASYIIVSWTAVLVFPQMRHAVGATGFWLILIGGACYSVGALALATKWPNPWPKVFGFHEVFHALTVVAAALQFIAISSIFAPLM</sequence>
<keyword evidence="4 5" id="KW-0472">Membrane</keyword>
<comment type="subcellular location">
    <subcellularLocation>
        <location evidence="1">Membrane</location>
        <topology evidence="1">Multi-pass membrane protein</topology>
    </subcellularLocation>
</comment>
<dbReference type="GO" id="GO:0016020">
    <property type="term" value="C:membrane"/>
    <property type="evidence" value="ECO:0007669"/>
    <property type="project" value="UniProtKB-SubCell"/>
</dbReference>
<feature type="transmembrane region" description="Helical" evidence="5">
    <location>
        <begin position="42"/>
        <end position="61"/>
    </location>
</feature>
<name>A0A6J6RN72_9ZZZZ</name>
<evidence type="ECO:0000313" key="9">
    <source>
        <dbReference type="EMBL" id="CAB4924433.1"/>
    </source>
</evidence>
<dbReference type="EMBL" id="CAFBOL010000172">
    <property type="protein sequence ID" value="CAB5021266.1"/>
    <property type="molecule type" value="Genomic_DNA"/>
</dbReference>
<feature type="transmembrane region" description="Helical" evidence="5">
    <location>
        <begin position="129"/>
        <end position="146"/>
    </location>
</feature>
<evidence type="ECO:0000313" key="7">
    <source>
        <dbReference type="EMBL" id="CAB4723876.1"/>
    </source>
</evidence>
<reference evidence="7" key="1">
    <citation type="submission" date="2020-05" db="EMBL/GenBank/DDBJ databases">
        <authorList>
            <person name="Chiriac C."/>
            <person name="Salcher M."/>
            <person name="Ghai R."/>
            <person name="Kavagutti S V."/>
        </authorList>
    </citation>
    <scope>NUCLEOTIDE SEQUENCE</scope>
</reference>
<dbReference type="EMBL" id="CAEZYF010000008">
    <property type="protein sequence ID" value="CAB4723876.1"/>
    <property type="molecule type" value="Genomic_DNA"/>
</dbReference>
<evidence type="ECO:0000256" key="4">
    <source>
        <dbReference type="ARBA" id="ARBA00023136"/>
    </source>
</evidence>
<dbReference type="Pfam" id="PF03006">
    <property type="entry name" value="HlyIII"/>
    <property type="match status" value="1"/>
</dbReference>
<dbReference type="PANTHER" id="PTHR20855:SF3">
    <property type="entry name" value="LD03007P"/>
    <property type="match status" value="1"/>
</dbReference>
<feature type="transmembrane region" description="Helical" evidence="5">
    <location>
        <begin position="192"/>
        <end position="215"/>
    </location>
</feature>
<evidence type="ECO:0000313" key="8">
    <source>
        <dbReference type="EMBL" id="CAB4803897.1"/>
    </source>
</evidence>